<dbReference type="InterPro" id="IPR050908">
    <property type="entry name" value="SmbC-like"/>
</dbReference>
<dbReference type="Pfam" id="PF12833">
    <property type="entry name" value="HTH_18"/>
    <property type="match status" value="1"/>
</dbReference>
<dbReference type="Proteomes" id="UP000235777">
    <property type="component" value="Unassembled WGS sequence"/>
</dbReference>
<dbReference type="PROSITE" id="PS00041">
    <property type="entry name" value="HTH_ARAC_FAMILY_1"/>
    <property type="match status" value="1"/>
</dbReference>
<sequence length="290" mass="32768">MQASTDITTTYAKRFEAVLAYIDGNLDGDLSVEALSRVANFSKFHFHRQFVAYVGVPVARYVQLIRLRQAARRLASRAPCSVFDAALDAGFDSPEAFSRAFKRAFGIAPSAFRQRPNWHIWSATFVVPYVSRKLTMQVQIVDFSEVHVAALEHSGPPGLLNESVRKFIDWRKQSGQAPVASSRTFGIPHGNPDTMPEDEFRFDICAEIDEPVKPNGYGVREFVIQGGRCAVVRHSGSTDHIGETIYPIYRDWLPASGEELRDHPLFFHYLSVYPETPQDEWQTDIYIPLV</sequence>
<keyword evidence="1" id="KW-0805">Transcription regulation</keyword>
<dbReference type="SMART" id="SM00342">
    <property type="entry name" value="HTH_ARAC"/>
    <property type="match status" value="1"/>
</dbReference>
<dbReference type="OrthoDB" id="282744at2"/>
<dbReference type="InterPro" id="IPR018062">
    <property type="entry name" value="HTH_AraC-typ_CS"/>
</dbReference>
<dbReference type="PANTHER" id="PTHR40055">
    <property type="entry name" value="TRANSCRIPTIONAL REGULATOR YGIV-RELATED"/>
    <property type="match status" value="1"/>
</dbReference>
<evidence type="ECO:0000313" key="6">
    <source>
        <dbReference type="Proteomes" id="UP000235777"/>
    </source>
</evidence>
<keyword evidence="6" id="KW-1185">Reference proteome</keyword>
<dbReference type="STRING" id="863227.GCA_000373005_03564"/>
<comment type="caution">
    <text evidence="5">The sequence shown here is derived from an EMBL/GenBank/DDBJ whole genome shotgun (WGS) entry which is preliminary data.</text>
</comment>
<dbReference type="PROSITE" id="PS01124">
    <property type="entry name" value="HTH_ARAC_FAMILY_2"/>
    <property type="match status" value="1"/>
</dbReference>
<evidence type="ECO:0000259" key="4">
    <source>
        <dbReference type="PROSITE" id="PS01124"/>
    </source>
</evidence>
<dbReference type="InterPro" id="IPR009057">
    <property type="entry name" value="Homeodomain-like_sf"/>
</dbReference>
<dbReference type="GO" id="GO:0003700">
    <property type="term" value="F:DNA-binding transcription factor activity"/>
    <property type="evidence" value="ECO:0007669"/>
    <property type="project" value="InterPro"/>
</dbReference>
<dbReference type="InterPro" id="IPR011256">
    <property type="entry name" value="Reg_factor_effector_dom_sf"/>
</dbReference>
<dbReference type="SMART" id="SM00871">
    <property type="entry name" value="AraC_E_bind"/>
    <property type="match status" value="1"/>
</dbReference>
<dbReference type="Gene3D" id="1.10.10.60">
    <property type="entry name" value="Homeodomain-like"/>
    <property type="match status" value="2"/>
</dbReference>
<name>A0A2N7X5T0_9BURK</name>
<dbReference type="InterPro" id="IPR029442">
    <property type="entry name" value="GyrI-like"/>
</dbReference>
<evidence type="ECO:0000256" key="3">
    <source>
        <dbReference type="ARBA" id="ARBA00023163"/>
    </source>
</evidence>
<keyword evidence="2" id="KW-0238">DNA-binding</keyword>
<dbReference type="RefSeq" id="WP_018442149.1">
    <property type="nucleotide sequence ID" value="NZ_KB890184.1"/>
</dbReference>
<keyword evidence="3" id="KW-0804">Transcription</keyword>
<dbReference type="SUPFAM" id="SSF46689">
    <property type="entry name" value="Homeodomain-like"/>
    <property type="match status" value="2"/>
</dbReference>
<evidence type="ECO:0000256" key="2">
    <source>
        <dbReference type="ARBA" id="ARBA00023125"/>
    </source>
</evidence>
<dbReference type="SUPFAM" id="SSF55136">
    <property type="entry name" value="Probable bacterial effector-binding domain"/>
    <property type="match status" value="1"/>
</dbReference>
<gene>
    <name evidence="5" type="ORF">C0Z20_09640</name>
</gene>
<dbReference type="InterPro" id="IPR018060">
    <property type="entry name" value="HTH_AraC"/>
</dbReference>
<dbReference type="Pfam" id="PF06445">
    <property type="entry name" value="GyrI-like"/>
    <property type="match status" value="1"/>
</dbReference>
<dbReference type="InterPro" id="IPR010499">
    <property type="entry name" value="AraC_E-bd"/>
</dbReference>
<dbReference type="AlphaFoldDB" id="A0A2N7X5T0"/>
<dbReference type="InterPro" id="IPR020449">
    <property type="entry name" value="Tscrpt_reg_AraC-type_HTH"/>
</dbReference>
<feature type="domain" description="HTH araC/xylS-type" evidence="4">
    <location>
        <begin position="16"/>
        <end position="115"/>
    </location>
</feature>
<dbReference type="EMBL" id="PNYC01000005">
    <property type="protein sequence ID" value="PMS36984.1"/>
    <property type="molecule type" value="Genomic_DNA"/>
</dbReference>
<dbReference type="GO" id="GO:0043565">
    <property type="term" value="F:sequence-specific DNA binding"/>
    <property type="evidence" value="ECO:0007669"/>
    <property type="project" value="InterPro"/>
</dbReference>
<reference evidence="5 6" key="1">
    <citation type="submission" date="2018-01" db="EMBL/GenBank/DDBJ databases">
        <title>Whole genome analyses suggest that Burkholderia sensu lato contains two further novel genera in the rhizoxinica-symbiotica group Mycetohabitans gen. nov., and Trinickia gen. nov.: implications for the evolution of diazotrophy and nodulation in the Burkholderiaceae.</title>
        <authorList>
            <person name="Estrada-de los Santos P."/>
            <person name="Palmer M."/>
            <person name="Chavez-Ramirez B."/>
            <person name="Beukes C."/>
            <person name="Steenkamp E.T."/>
            <person name="Hirsch A.M."/>
            <person name="Manyaka P."/>
            <person name="Maluk M."/>
            <person name="Lafos M."/>
            <person name="Crook M."/>
            <person name="Gross E."/>
            <person name="Simon M.F."/>
            <person name="Bueno dos Reis Junior F."/>
            <person name="Poole P.S."/>
            <person name="Venter S.N."/>
            <person name="James E.K."/>
        </authorList>
    </citation>
    <scope>NUCLEOTIDE SEQUENCE [LARGE SCALE GENOMIC DNA]</scope>
    <source>
        <strain evidence="5 6">JPY 581</strain>
    </source>
</reference>
<dbReference type="PRINTS" id="PR00032">
    <property type="entry name" value="HTHARAC"/>
</dbReference>
<dbReference type="PANTHER" id="PTHR40055:SF1">
    <property type="entry name" value="TRANSCRIPTIONAL REGULATOR YGIV-RELATED"/>
    <property type="match status" value="1"/>
</dbReference>
<accession>A0A2N7X5T0</accession>
<evidence type="ECO:0000313" key="5">
    <source>
        <dbReference type="EMBL" id="PMS36984.1"/>
    </source>
</evidence>
<protein>
    <submittedName>
        <fullName evidence="5">AraC family transcriptional regulator</fullName>
    </submittedName>
</protein>
<organism evidence="5 6">
    <name type="scientific">Trinickia symbiotica</name>
    <dbReference type="NCBI Taxonomy" id="863227"/>
    <lineage>
        <taxon>Bacteria</taxon>
        <taxon>Pseudomonadati</taxon>
        <taxon>Pseudomonadota</taxon>
        <taxon>Betaproteobacteria</taxon>
        <taxon>Burkholderiales</taxon>
        <taxon>Burkholderiaceae</taxon>
        <taxon>Trinickia</taxon>
    </lineage>
</organism>
<proteinExistence type="predicted"/>
<evidence type="ECO:0000256" key="1">
    <source>
        <dbReference type="ARBA" id="ARBA00023015"/>
    </source>
</evidence>
<dbReference type="Gene3D" id="3.20.80.10">
    <property type="entry name" value="Regulatory factor, effector binding domain"/>
    <property type="match status" value="1"/>
</dbReference>